<accession>A0ACC0ZB23</accession>
<evidence type="ECO:0000313" key="2">
    <source>
        <dbReference type="Proteomes" id="UP001163603"/>
    </source>
</evidence>
<sequence>MFSGDPLRKPQFNSTNFSFKIFLWRKCVPPGFDEHDIQYIFQSRRKFEVERDRLINNDASKSTIEAMLSTMSIPVKASLVDEILIYIKEMTDDNFYTSLDINIGLSVDTPVEIFPRDYGVTDSSILEIVKVEASKEPSICVICLEEVVFGSLATRMPCSHVFHSDCIGNWLNQREVCPLCRFQLN</sequence>
<gene>
    <name evidence="1" type="ORF">Pint_15234</name>
</gene>
<dbReference type="EMBL" id="CM047737">
    <property type="protein sequence ID" value="KAJ0048614.1"/>
    <property type="molecule type" value="Genomic_DNA"/>
</dbReference>
<comment type="caution">
    <text evidence="1">The sequence shown here is derived from an EMBL/GenBank/DDBJ whole genome shotgun (WGS) entry which is preliminary data.</text>
</comment>
<dbReference type="Proteomes" id="UP001163603">
    <property type="component" value="Chromosome 2"/>
</dbReference>
<organism evidence="1 2">
    <name type="scientific">Pistacia integerrima</name>
    <dbReference type="NCBI Taxonomy" id="434235"/>
    <lineage>
        <taxon>Eukaryota</taxon>
        <taxon>Viridiplantae</taxon>
        <taxon>Streptophyta</taxon>
        <taxon>Embryophyta</taxon>
        <taxon>Tracheophyta</taxon>
        <taxon>Spermatophyta</taxon>
        <taxon>Magnoliopsida</taxon>
        <taxon>eudicotyledons</taxon>
        <taxon>Gunneridae</taxon>
        <taxon>Pentapetalae</taxon>
        <taxon>rosids</taxon>
        <taxon>malvids</taxon>
        <taxon>Sapindales</taxon>
        <taxon>Anacardiaceae</taxon>
        <taxon>Pistacia</taxon>
    </lineage>
</organism>
<keyword evidence="2" id="KW-1185">Reference proteome</keyword>
<name>A0ACC0ZB23_9ROSI</name>
<reference evidence="2" key="1">
    <citation type="journal article" date="2023" name="G3 (Bethesda)">
        <title>Genome assembly and association tests identify interacting loci associated with vigor, precocity, and sex in interspecific pistachio rootstocks.</title>
        <authorList>
            <person name="Palmer W."/>
            <person name="Jacygrad E."/>
            <person name="Sagayaradj S."/>
            <person name="Cavanaugh K."/>
            <person name="Han R."/>
            <person name="Bertier L."/>
            <person name="Beede B."/>
            <person name="Kafkas S."/>
            <person name="Golino D."/>
            <person name="Preece J."/>
            <person name="Michelmore R."/>
        </authorList>
    </citation>
    <scope>NUCLEOTIDE SEQUENCE [LARGE SCALE GENOMIC DNA]</scope>
</reference>
<proteinExistence type="predicted"/>
<evidence type="ECO:0000313" key="1">
    <source>
        <dbReference type="EMBL" id="KAJ0048614.1"/>
    </source>
</evidence>
<protein>
    <submittedName>
        <fullName evidence="1">Uncharacterized protein</fullName>
    </submittedName>
</protein>